<proteinExistence type="predicted"/>
<dbReference type="AlphaFoldDB" id="A0A0B6ZWD1"/>
<protein>
    <submittedName>
        <fullName evidence="1">Uncharacterized protein</fullName>
    </submittedName>
</protein>
<evidence type="ECO:0000313" key="1">
    <source>
        <dbReference type="EMBL" id="CEK72677.1"/>
    </source>
</evidence>
<gene>
    <name evidence="1" type="primary">ORF83460</name>
</gene>
<name>A0A0B6ZWD1_9EUPU</name>
<organism evidence="1">
    <name type="scientific">Arion vulgaris</name>
    <dbReference type="NCBI Taxonomy" id="1028688"/>
    <lineage>
        <taxon>Eukaryota</taxon>
        <taxon>Metazoa</taxon>
        <taxon>Spiralia</taxon>
        <taxon>Lophotrochozoa</taxon>
        <taxon>Mollusca</taxon>
        <taxon>Gastropoda</taxon>
        <taxon>Heterobranchia</taxon>
        <taxon>Euthyneura</taxon>
        <taxon>Panpulmonata</taxon>
        <taxon>Eupulmonata</taxon>
        <taxon>Stylommatophora</taxon>
        <taxon>Helicina</taxon>
        <taxon>Arionoidea</taxon>
        <taxon>Arionidae</taxon>
        <taxon>Arion</taxon>
    </lineage>
</organism>
<dbReference type="EMBL" id="HACG01025812">
    <property type="protein sequence ID" value="CEK72677.1"/>
    <property type="molecule type" value="Transcribed_RNA"/>
</dbReference>
<accession>A0A0B6ZWD1</accession>
<sequence>MNVLKTLHTQTFRCASDYVPTTYNSQKHTVYHQPETDEPLLSLYIIKFGSESGQRRRRRHPLDEKLYLQPKSDYNCYQSHV</sequence>
<reference evidence="1" key="1">
    <citation type="submission" date="2014-12" db="EMBL/GenBank/DDBJ databases">
        <title>Insight into the proteome of Arion vulgaris.</title>
        <authorList>
            <person name="Aradska J."/>
            <person name="Bulat T."/>
            <person name="Smidak R."/>
            <person name="Sarate P."/>
            <person name="Gangsoo J."/>
            <person name="Sialana F."/>
            <person name="Bilban M."/>
            <person name="Lubec G."/>
        </authorList>
    </citation>
    <scope>NUCLEOTIDE SEQUENCE</scope>
    <source>
        <tissue evidence="1">Skin</tissue>
    </source>
</reference>